<dbReference type="AlphaFoldDB" id="A0A645I8H7"/>
<protein>
    <submittedName>
        <fullName evidence="1">Uncharacterized protein</fullName>
    </submittedName>
</protein>
<reference evidence="1" key="1">
    <citation type="submission" date="2019-08" db="EMBL/GenBank/DDBJ databases">
        <authorList>
            <person name="Kucharzyk K."/>
            <person name="Murdoch R.W."/>
            <person name="Higgins S."/>
            <person name="Loffler F."/>
        </authorList>
    </citation>
    <scope>NUCLEOTIDE SEQUENCE</scope>
</reference>
<dbReference type="EMBL" id="VSSQ01107587">
    <property type="protein sequence ID" value="MPN46699.1"/>
    <property type="molecule type" value="Genomic_DNA"/>
</dbReference>
<evidence type="ECO:0000313" key="1">
    <source>
        <dbReference type="EMBL" id="MPN46699.1"/>
    </source>
</evidence>
<sequence length="65" mass="7749">MGCSIRYQVFGRRKEYSQKTTRYQVVNLPLIIIELFNYSRGNNREVVRNLGIIKNPLVRMYPTKI</sequence>
<accession>A0A645I8H7</accession>
<comment type="caution">
    <text evidence="1">The sequence shown here is derived from an EMBL/GenBank/DDBJ whole genome shotgun (WGS) entry which is preliminary data.</text>
</comment>
<name>A0A645I8H7_9ZZZZ</name>
<proteinExistence type="predicted"/>
<organism evidence="1">
    <name type="scientific">bioreactor metagenome</name>
    <dbReference type="NCBI Taxonomy" id="1076179"/>
    <lineage>
        <taxon>unclassified sequences</taxon>
        <taxon>metagenomes</taxon>
        <taxon>ecological metagenomes</taxon>
    </lineage>
</organism>
<gene>
    <name evidence="1" type="ORF">SDC9_194296</name>
</gene>